<proteinExistence type="inferred from homology"/>
<dbReference type="Pfam" id="PF02646">
    <property type="entry name" value="RmuC"/>
    <property type="match status" value="1"/>
</dbReference>
<dbReference type="RefSeq" id="WP_187481519.1">
    <property type="nucleotide sequence ID" value="NZ_CP060695.1"/>
</dbReference>
<feature type="coiled-coil region" evidence="5">
    <location>
        <begin position="151"/>
        <end position="206"/>
    </location>
</feature>
<dbReference type="InterPro" id="IPR003798">
    <property type="entry name" value="DNA_recombination_RmuC"/>
</dbReference>
<keyword evidence="6" id="KW-1133">Transmembrane helix</keyword>
<comment type="similarity">
    <text evidence="2">Belongs to the RmuC family.</text>
</comment>
<dbReference type="KEGG" id="ppec:H9W90_10315"/>
<reference evidence="7 8" key="1">
    <citation type="submission" date="2020-08" db="EMBL/GenBank/DDBJ databases">
        <title>Polaribacter sp. L12M9 isolated from gut of the Korean scallop.</title>
        <authorList>
            <person name="Jeong Y.S."/>
        </authorList>
    </citation>
    <scope>NUCLEOTIDE SEQUENCE [LARGE SCALE GENOMIC DNA]</scope>
    <source>
        <strain evidence="7 8">L12M9</strain>
    </source>
</reference>
<evidence type="ECO:0000256" key="6">
    <source>
        <dbReference type="SAM" id="Phobius"/>
    </source>
</evidence>
<accession>A0A7G9L7J1</accession>
<dbReference type="GO" id="GO:0006310">
    <property type="term" value="P:DNA recombination"/>
    <property type="evidence" value="ECO:0007669"/>
    <property type="project" value="UniProtKB-KW"/>
</dbReference>
<dbReference type="AlphaFoldDB" id="A0A7G9L7J1"/>
<keyword evidence="3 5" id="KW-0175">Coiled coil</keyword>
<keyword evidence="8" id="KW-1185">Reference proteome</keyword>
<evidence type="ECO:0000313" key="8">
    <source>
        <dbReference type="Proteomes" id="UP000515808"/>
    </source>
</evidence>
<keyword evidence="6" id="KW-0472">Membrane</keyword>
<evidence type="ECO:0000256" key="2">
    <source>
        <dbReference type="ARBA" id="ARBA00009840"/>
    </source>
</evidence>
<evidence type="ECO:0000256" key="4">
    <source>
        <dbReference type="ARBA" id="ARBA00023172"/>
    </source>
</evidence>
<evidence type="ECO:0000313" key="7">
    <source>
        <dbReference type="EMBL" id="QNM84590.1"/>
    </source>
</evidence>
<sequence length="553" mass="62765">MGEIILYIILGVVLGFIIGWFIANFKSNKTISQQKEDSQKAFSILDKEFVAFKATTNSTLQQQKDTIINQNSKLSILENDIETAEKLTLTLEKEQATLIADKNSLTKTLKEKADVLKGLQEILDTKIIENKTISSDLATKTANFTAAKSTINQQEEYITTLKEELTTFKNKYNSTNEDLATANADNNSLQEKLAREQKEIKEVREQFNIEFQNIANKILKDNTKSFSELNESKIKELLSPLNKDIKEFKTKVEDVYDKESKERFSLGEKVKQLAAKSEQISQDAINLTNALKGEAKTQGNWGEMILENILEKSGLGKDKEYFMEHQLTGDDGKPLRSDSENKKMRPDAVIKYPDNRNVIIDSKVSLNAFTRYLATSDVEEQKRELDAHISAIKNHIITLSTKGYDDYDKALDFVMMFIPSEPAYIAAMQGDSNLWNYAYDKRILLMNPTNLITSLKLIVDLWKREYQNQHAIAIADRGAKLYDKFVGFVDNLEKVGTHLDRAQSSYNDSFKQLSSGNDNLVLQANKLKELGVKNKKELSKGIRNEASINILTK</sequence>
<dbReference type="PANTHER" id="PTHR30563:SF0">
    <property type="entry name" value="DNA RECOMBINATION PROTEIN RMUC"/>
    <property type="match status" value="1"/>
</dbReference>
<evidence type="ECO:0000256" key="5">
    <source>
        <dbReference type="SAM" id="Coils"/>
    </source>
</evidence>
<name>A0A7G9L7J1_9FLAO</name>
<dbReference type="PANTHER" id="PTHR30563">
    <property type="entry name" value="DNA RECOMBINATION PROTEIN RMUC"/>
    <property type="match status" value="1"/>
</dbReference>
<keyword evidence="6" id="KW-0812">Transmembrane</keyword>
<gene>
    <name evidence="7" type="primary">rmuC</name>
    <name evidence="7" type="ORF">H9W90_10315</name>
</gene>
<protein>
    <submittedName>
        <fullName evidence="7">DNA recombination protein RmuC</fullName>
    </submittedName>
</protein>
<comment type="function">
    <text evidence="1">Involved in DNA recombination.</text>
</comment>
<feature type="coiled-coil region" evidence="5">
    <location>
        <begin position="60"/>
        <end position="94"/>
    </location>
</feature>
<feature type="transmembrane region" description="Helical" evidence="6">
    <location>
        <begin position="6"/>
        <end position="25"/>
    </location>
</feature>
<keyword evidence="4" id="KW-0233">DNA recombination</keyword>
<dbReference type="EMBL" id="CP060695">
    <property type="protein sequence ID" value="QNM84590.1"/>
    <property type="molecule type" value="Genomic_DNA"/>
</dbReference>
<dbReference type="Proteomes" id="UP000515808">
    <property type="component" value="Chromosome"/>
</dbReference>
<evidence type="ECO:0000256" key="1">
    <source>
        <dbReference type="ARBA" id="ARBA00003416"/>
    </source>
</evidence>
<organism evidence="7 8">
    <name type="scientific">Polaribacter pectinis</name>
    <dbReference type="NCBI Taxonomy" id="2738844"/>
    <lineage>
        <taxon>Bacteria</taxon>
        <taxon>Pseudomonadati</taxon>
        <taxon>Bacteroidota</taxon>
        <taxon>Flavobacteriia</taxon>
        <taxon>Flavobacteriales</taxon>
        <taxon>Flavobacteriaceae</taxon>
    </lineage>
</organism>
<evidence type="ECO:0000256" key="3">
    <source>
        <dbReference type="ARBA" id="ARBA00023054"/>
    </source>
</evidence>